<feature type="transmembrane region" description="Helical" evidence="1">
    <location>
        <begin position="61"/>
        <end position="82"/>
    </location>
</feature>
<name>A0A1H9H3A5_9EURY</name>
<feature type="transmembrane region" description="Helical" evidence="1">
    <location>
        <begin position="152"/>
        <end position="172"/>
    </location>
</feature>
<keyword evidence="1" id="KW-0472">Membrane</keyword>
<evidence type="ECO:0000313" key="3">
    <source>
        <dbReference type="Proteomes" id="UP000199114"/>
    </source>
</evidence>
<keyword evidence="1" id="KW-1133">Transmembrane helix</keyword>
<gene>
    <name evidence="2" type="ORF">SAMN04489841_2080</name>
</gene>
<dbReference type="Proteomes" id="UP000199114">
    <property type="component" value="Unassembled WGS sequence"/>
</dbReference>
<evidence type="ECO:0008006" key="4">
    <source>
        <dbReference type="Google" id="ProtNLM"/>
    </source>
</evidence>
<protein>
    <recommendedName>
        <fullName evidence="4">Histidine kinase</fullName>
    </recommendedName>
</protein>
<keyword evidence="3" id="KW-1185">Reference proteome</keyword>
<dbReference type="AlphaFoldDB" id="A0A1H9H3A5"/>
<evidence type="ECO:0000313" key="2">
    <source>
        <dbReference type="EMBL" id="SEQ56831.1"/>
    </source>
</evidence>
<proteinExistence type="predicted"/>
<feature type="transmembrane region" description="Helical" evidence="1">
    <location>
        <begin position="110"/>
        <end position="132"/>
    </location>
</feature>
<feature type="transmembrane region" description="Helical" evidence="1">
    <location>
        <begin position="20"/>
        <end position="41"/>
    </location>
</feature>
<evidence type="ECO:0000256" key="1">
    <source>
        <dbReference type="SAM" id="Phobius"/>
    </source>
</evidence>
<sequence length="181" mass="18263">MSNESTTTAAFGLSGATGWLVGGALGGAIGAIAFGLLMWLLDPVVLDAAIPAIYGLEPVGPLGWGIHVGHGIVLGVVFGLLATRPSILGLLRDDVETDVLSRTGIVLRMAGAGLVFGIAVWTILPLLVLPVWVNAVGGSGAEMFPAVAAESLLGHALFGTVLGAVFGATVDLRGRPAESPF</sequence>
<dbReference type="OrthoDB" id="204680at2157"/>
<dbReference type="EMBL" id="FOFD01000002">
    <property type="protein sequence ID" value="SEQ56831.1"/>
    <property type="molecule type" value="Genomic_DNA"/>
</dbReference>
<reference evidence="3" key="1">
    <citation type="submission" date="2016-10" db="EMBL/GenBank/DDBJ databases">
        <authorList>
            <person name="Varghese N."/>
            <person name="Submissions S."/>
        </authorList>
    </citation>
    <scope>NUCLEOTIDE SEQUENCE [LARGE SCALE GENOMIC DNA]</scope>
    <source>
        <strain evidence="3">DSM 25055</strain>
    </source>
</reference>
<dbReference type="RefSeq" id="WP_090617145.1">
    <property type="nucleotide sequence ID" value="NZ_FOFD01000002.1"/>
</dbReference>
<organism evidence="2 3">
    <name type="scientific">Natrinema salaciae</name>
    <dbReference type="NCBI Taxonomy" id="1186196"/>
    <lineage>
        <taxon>Archaea</taxon>
        <taxon>Methanobacteriati</taxon>
        <taxon>Methanobacteriota</taxon>
        <taxon>Stenosarchaea group</taxon>
        <taxon>Halobacteria</taxon>
        <taxon>Halobacteriales</taxon>
        <taxon>Natrialbaceae</taxon>
        <taxon>Natrinema</taxon>
    </lineage>
</organism>
<accession>A0A1H9H3A5</accession>
<keyword evidence="1" id="KW-0812">Transmembrane</keyword>